<keyword evidence="1" id="KW-0479">Metal-binding</keyword>
<keyword evidence="2" id="KW-0677">Repeat</keyword>
<dbReference type="InterPro" id="IPR026319">
    <property type="entry name" value="ZC2HC1A/B-like"/>
</dbReference>
<evidence type="ECO:0000256" key="4">
    <source>
        <dbReference type="ARBA" id="ARBA00022833"/>
    </source>
</evidence>
<gene>
    <name evidence="7" type="ORF">NQ317_014511</name>
</gene>
<feature type="domain" description="C2HC/C3H-type" evidence="6">
    <location>
        <begin position="14"/>
        <end position="43"/>
    </location>
</feature>
<evidence type="ECO:0000259" key="6">
    <source>
        <dbReference type="PROSITE" id="PS52027"/>
    </source>
</evidence>
<dbReference type="Gene3D" id="3.30.160.60">
    <property type="entry name" value="Classic Zinc Finger"/>
    <property type="match status" value="2"/>
</dbReference>
<keyword evidence="8" id="KW-1185">Reference proteome</keyword>
<evidence type="ECO:0000313" key="8">
    <source>
        <dbReference type="Proteomes" id="UP001162164"/>
    </source>
</evidence>
<dbReference type="PANTHER" id="PTHR13555:SF68">
    <property type="entry name" value="ZINC FINGER PROTEIN 474"/>
    <property type="match status" value="1"/>
</dbReference>
<evidence type="ECO:0000256" key="3">
    <source>
        <dbReference type="ARBA" id="ARBA00022771"/>
    </source>
</evidence>
<feature type="domain" description="C2HC/C3H-type" evidence="6">
    <location>
        <begin position="86"/>
        <end position="111"/>
    </location>
</feature>
<evidence type="ECO:0000313" key="7">
    <source>
        <dbReference type="EMBL" id="KAJ8973808.1"/>
    </source>
</evidence>
<proteinExistence type="predicted"/>
<dbReference type="Pfam" id="PF13913">
    <property type="entry name" value="zf-C2HC_2"/>
    <property type="match status" value="2"/>
</dbReference>
<keyword evidence="3 5" id="KW-0863">Zinc-finger</keyword>
<comment type="caution">
    <text evidence="7">The sequence shown here is derived from an EMBL/GenBank/DDBJ whole genome shotgun (WGS) entry which is preliminary data.</text>
</comment>
<sequence>MKRKTDQNQQKGHPLFPCYICGRMFTVSSIYIHEPQCLKKWKVENDKLPPNKRRPQPLKPDIKFTRDGKIDFELTNEANWQSHLGQLVPCRNCSRTFNPDRVEVHERSCKG</sequence>
<dbReference type="EMBL" id="JAPWTJ010001108">
    <property type="protein sequence ID" value="KAJ8973808.1"/>
    <property type="molecule type" value="Genomic_DNA"/>
</dbReference>
<dbReference type="Proteomes" id="UP001162164">
    <property type="component" value="Unassembled WGS sequence"/>
</dbReference>
<keyword evidence="4" id="KW-0862">Zinc</keyword>
<organism evidence="7 8">
    <name type="scientific">Molorchus minor</name>
    <dbReference type="NCBI Taxonomy" id="1323400"/>
    <lineage>
        <taxon>Eukaryota</taxon>
        <taxon>Metazoa</taxon>
        <taxon>Ecdysozoa</taxon>
        <taxon>Arthropoda</taxon>
        <taxon>Hexapoda</taxon>
        <taxon>Insecta</taxon>
        <taxon>Pterygota</taxon>
        <taxon>Neoptera</taxon>
        <taxon>Endopterygota</taxon>
        <taxon>Coleoptera</taxon>
        <taxon>Polyphaga</taxon>
        <taxon>Cucujiformia</taxon>
        <taxon>Chrysomeloidea</taxon>
        <taxon>Cerambycidae</taxon>
        <taxon>Lamiinae</taxon>
        <taxon>Monochamini</taxon>
        <taxon>Molorchus</taxon>
    </lineage>
</organism>
<accession>A0ABQ9J822</accession>
<evidence type="ECO:0000256" key="5">
    <source>
        <dbReference type="PROSITE-ProRule" id="PRU01371"/>
    </source>
</evidence>
<dbReference type="InterPro" id="IPR049899">
    <property type="entry name" value="Znf_C2HC_C3H"/>
</dbReference>
<name>A0ABQ9J822_9CUCU</name>
<protein>
    <recommendedName>
        <fullName evidence="6">C2HC/C3H-type domain-containing protein</fullName>
    </recommendedName>
</protein>
<dbReference type="PANTHER" id="PTHR13555">
    <property type="entry name" value="C2H2 ZINC FINGER CGI-62-RELATED"/>
    <property type="match status" value="1"/>
</dbReference>
<dbReference type="PROSITE" id="PS52027">
    <property type="entry name" value="ZF_C2HC_C3H"/>
    <property type="match status" value="2"/>
</dbReference>
<evidence type="ECO:0000256" key="2">
    <source>
        <dbReference type="ARBA" id="ARBA00022737"/>
    </source>
</evidence>
<evidence type="ECO:0000256" key="1">
    <source>
        <dbReference type="ARBA" id="ARBA00022723"/>
    </source>
</evidence>
<reference evidence="7" key="1">
    <citation type="journal article" date="2023" name="Insect Mol. Biol.">
        <title>Genome sequencing provides insights into the evolution of gene families encoding plant cell wall-degrading enzymes in longhorned beetles.</title>
        <authorList>
            <person name="Shin N.R."/>
            <person name="Okamura Y."/>
            <person name="Kirsch R."/>
            <person name="Pauchet Y."/>
        </authorList>
    </citation>
    <scope>NUCLEOTIDE SEQUENCE</scope>
    <source>
        <strain evidence="7">MMC_N1</strain>
    </source>
</reference>